<keyword evidence="2" id="KW-1003">Cell membrane</keyword>
<comment type="caution">
    <text evidence="7">The sequence shown here is derived from an EMBL/GenBank/DDBJ whole genome shotgun (WGS) entry which is preliminary data.</text>
</comment>
<dbReference type="Proteomes" id="UP001240157">
    <property type="component" value="Unassembled WGS sequence"/>
</dbReference>
<evidence type="ECO:0000256" key="1">
    <source>
        <dbReference type="ARBA" id="ARBA00004651"/>
    </source>
</evidence>
<feature type="non-terminal residue" evidence="7">
    <location>
        <position position="134"/>
    </location>
</feature>
<evidence type="ECO:0000313" key="8">
    <source>
        <dbReference type="Proteomes" id="UP001240157"/>
    </source>
</evidence>
<dbReference type="PANTHER" id="PTHR30213:SF0">
    <property type="entry name" value="UPF0761 MEMBRANE PROTEIN YIHY"/>
    <property type="match status" value="1"/>
</dbReference>
<gene>
    <name evidence="7" type="ORF">RCF65_13570</name>
</gene>
<evidence type="ECO:0000313" key="7">
    <source>
        <dbReference type="EMBL" id="MDQ7176978.1"/>
    </source>
</evidence>
<keyword evidence="4 6" id="KW-1133">Transmembrane helix</keyword>
<dbReference type="GO" id="GO:0005886">
    <property type="term" value="C:plasma membrane"/>
    <property type="evidence" value="ECO:0007669"/>
    <property type="project" value="UniProtKB-SubCell"/>
</dbReference>
<proteinExistence type="predicted"/>
<dbReference type="InterPro" id="IPR017039">
    <property type="entry name" value="Virul_fac_BrkB"/>
</dbReference>
<feature type="transmembrane region" description="Helical" evidence="6">
    <location>
        <begin position="6"/>
        <end position="26"/>
    </location>
</feature>
<name>A0ABD5AZT8_STACR</name>
<dbReference type="EMBL" id="JAVGJF010000625">
    <property type="protein sequence ID" value="MDQ7176978.1"/>
    <property type="molecule type" value="Genomic_DNA"/>
</dbReference>
<feature type="transmembrane region" description="Helical" evidence="6">
    <location>
        <begin position="106"/>
        <end position="129"/>
    </location>
</feature>
<evidence type="ECO:0000256" key="3">
    <source>
        <dbReference type="ARBA" id="ARBA00022692"/>
    </source>
</evidence>
<feature type="non-terminal residue" evidence="7">
    <location>
        <position position="1"/>
    </location>
</feature>
<accession>A0ABD5AZT8</accession>
<reference evidence="7 8" key="1">
    <citation type="submission" date="2023-08" db="EMBL/GenBank/DDBJ databases">
        <title>Whole genome sequencing of Staphylococcus chromogenes NNSch 2386.</title>
        <authorList>
            <person name="Kropotov V.S."/>
            <person name="Boriskina E.V."/>
            <person name="Gordinskaya N.A."/>
            <person name="Shkurkina I.S."/>
            <person name="Kryazhev D.V."/>
            <person name="Alekseeva A.E."/>
            <person name="Makhova M.A."/>
        </authorList>
    </citation>
    <scope>NUCLEOTIDE SEQUENCE [LARGE SCALE GENOMIC DNA]</scope>
    <source>
        <strain evidence="7 8">NNSch 2386</strain>
    </source>
</reference>
<keyword evidence="5 6" id="KW-0472">Membrane</keyword>
<protein>
    <submittedName>
        <fullName evidence="7">YhjD/YihY/BrkB family envelope integrity protein</fullName>
    </submittedName>
</protein>
<organism evidence="7 8">
    <name type="scientific">Staphylococcus chromogenes</name>
    <name type="common">Staphylococcus hyicus subsp. chromogenes</name>
    <dbReference type="NCBI Taxonomy" id="46126"/>
    <lineage>
        <taxon>Bacteria</taxon>
        <taxon>Bacillati</taxon>
        <taxon>Bacillota</taxon>
        <taxon>Bacilli</taxon>
        <taxon>Bacillales</taxon>
        <taxon>Staphylococcaceae</taxon>
        <taxon>Staphylococcus</taxon>
    </lineage>
</organism>
<dbReference type="RefSeq" id="WP_308891671.1">
    <property type="nucleotide sequence ID" value="NZ_JAVGJF010000625.1"/>
</dbReference>
<evidence type="ECO:0000256" key="4">
    <source>
        <dbReference type="ARBA" id="ARBA00022989"/>
    </source>
</evidence>
<comment type="subcellular location">
    <subcellularLocation>
        <location evidence="1">Cell membrane</location>
        <topology evidence="1">Multi-pass membrane protein</topology>
    </subcellularLocation>
</comment>
<sequence>MTYHFVLALFPMLIFLLTLLGQFITIDANQINQKVSQYVPDQETASIVGGIVKDISDTASGGILSVGLILAIWSASNGMSAIINSFNVAYDVEDSRNGVVVKLLSILYTLVLGAVFVVAVVLITLGPVINKFLF</sequence>
<keyword evidence="3 6" id="KW-0812">Transmembrane</keyword>
<evidence type="ECO:0000256" key="6">
    <source>
        <dbReference type="SAM" id="Phobius"/>
    </source>
</evidence>
<dbReference type="Pfam" id="PF03631">
    <property type="entry name" value="Virul_fac_BrkB"/>
    <property type="match status" value="1"/>
</dbReference>
<evidence type="ECO:0000256" key="5">
    <source>
        <dbReference type="ARBA" id="ARBA00023136"/>
    </source>
</evidence>
<dbReference type="PANTHER" id="PTHR30213">
    <property type="entry name" value="INNER MEMBRANE PROTEIN YHJD"/>
    <property type="match status" value="1"/>
</dbReference>
<dbReference type="AlphaFoldDB" id="A0ABD5AZT8"/>
<evidence type="ECO:0000256" key="2">
    <source>
        <dbReference type="ARBA" id="ARBA00022475"/>
    </source>
</evidence>
<feature type="transmembrane region" description="Helical" evidence="6">
    <location>
        <begin position="63"/>
        <end position="86"/>
    </location>
</feature>